<dbReference type="InterPro" id="IPR039032">
    <property type="entry name" value="Rim-like"/>
</dbReference>
<keyword evidence="1" id="KW-0770">Synapse</keyword>
<dbReference type="Gene3D" id="2.60.40.150">
    <property type="entry name" value="C2 domain"/>
    <property type="match status" value="1"/>
</dbReference>
<evidence type="ECO:0000256" key="1">
    <source>
        <dbReference type="ARBA" id="ARBA00023018"/>
    </source>
</evidence>
<dbReference type="Pfam" id="PF00168">
    <property type="entry name" value="C2"/>
    <property type="match status" value="1"/>
</dbReference>
<comment type="subcellular location">
    <subcellularLocation>
        <location evidence="2">Synapse</location>
    </subcellularLocation>
</comment>
<feature type="region of interest" description="Disordered" evidence="3">
    <location>
        <begin position="1"/>
        <end position="26"/>
    </location>
</feature>
<feature type="compositionally biased region" description="Low complexity" evidence="3">
    <location>
        <begin position="151"/>
        <end position="171"/>
    </location>
</feature>
<dbReference type="InterPro" id="IPR000008">
    <property type="entry name" value="C2_dom"/>
</dbReference>
<dbReference type="SMART" id="SM00239">
    <property type="entry name" value="C2"/>
    <property type="match status" value="1"/>
</dbReference>
<dbReference type="RefSeq" id="XP_022245248.1">
    <property type="nucleotide sequence ID" value="XM_022389540.1"/>
</dbReference>
<evidence type="ECO:0000256" key="3">
    <source>
        <dbReference type="SAM" id="MobiDB-lite"/>
    </source>
</evidence>
<feature type="region of interest" description="Disordered" evidence="3">
    <location>
        <begin position="147"/>
        <end position="178"/>
    </location>
</feature>
<feature type="compositionally biased region" description="Polar residues" evidence="3">
    <location>
        <begin position="239"/>
        <end position="259"/>
    </location>
</feature>
<dbReference type="PROSITE" id="PS50004">
    <property type="entry name" value="C2"/>
    <property type="match status" value="1"/>
</dbReference>
<evidence type="ECO:0000259" key="4">
    <source>
        <dbReference type="PROSITE" id="PS50004"/>
    </source>
</evidence>
<feature type="compositionally biased region" description="Low complexity" evidence="3">
    <location>
        <begin position="219"/>
        <end position="238"/>
    </location>
</feature>
<feature type="domain" description="C2" evidence="4">
    <location>
        <begin position="29"/>
        <end position="154"/>
    </location>
</feature>
<dbReference type="SUPFAM" id="SSF49562">
    <property type="entry name" value="C2 domain (Calcium/lipid-binding domain, CaLB)"/>
    <property type="match status" value="1"/>
</dbReference>
<dbReference type="Proteomes" id="UP000694941">
    <property type="component" value="Unplaced"/>
</dbReference>
<gene>
    <name evidence="6" type="primary">LOC111086493</name>
</gene>
<evidence type="ECO:0000313" key="5">
    <source>
        <dbReference type="Proteomes" id="UP000694941"/>
    </source>
</evidence>
<organism evidence="5 6">
    <name type="scientific">Limulus polyphemus</name>
    <name type="common">Atlantic horseshoe crab</name>
    <dbReference type="NCBI Taxonomy" id="6850"/>
    <lineage>
        <taxon>Eukaryota</taxon>
        <taxon>Metazoa</taxon>
        <taxon>Ecdysozoa</taxon>
        <taxon>Arthropoda</taxon>
        <taxon>Chelicerata</taxon>
        <taxon>Merostomata</taxon>
        <taxon>Xiphosura</taxon>
        <taxon>Limulidae</taxon>
        <taxon>Limulus</taxon>
    </lineage>
</organism>
<accession>A0ABM1SNP2</accession>
<feature type="compositionally biased region" description="Basic and acidic residues" evidence="3">
    <location>
        <begin position="262"/>
        <end position="279"/>
    </location>
</feature>
<name>A0ABM1SNP2_LIMPO</name>
<feature type="non-terminal residue" evidence="6">
    <location>
        <position position="1"/>
    </location>
</feature>
<sequence length="293" mass="32121">STSDVDVQPVSPTRRKLPKTPDQPSQTTFMGDIGIQIWFDHSRNDLVITLLSARGLRRRTPSGNLPCALAKLRLVPHSGFGARETKAADPGTTPEWNKTFIFPSISADKLLEKSLEVTVWDQSPTGQKILLGGTEIPLRKTDLSDCPEWYPLTSNQLPPSSPSSTQKTTPSGMSGHDMTVRKTVNQSTDVFHSFSVLHPEDAWNRIQQTPPDGASAHKSASPCESRSSRSTPPSRKNSMQLTSRDSLPGSLCTTRSNAGRFQIEKQAQESDEEGGRIQEMDVETSSDTDTVAY</sequence>
<dbReference type="GeneID" id="111086493"/>
<dbReference type="PANTHER" id="PTHR12157:SF24">
    <property type="entry name" value="FIFE, ISOFORM D"/>
    <property type="match status" value="1"/>
</dbReference>
<keyword evidence="5" id="KW-1185">Reference proteome</keyword>
<evidence type="ECO:0000256" key="2">
    <source>
        <dbReference type="ARBA" id="ARBA00034103"/>
    </source>
</evidence>
<evidence type="ECO:0000313" key="6">
    <source>
        <dbReference type="RefSeq" id="XP_022245248.1"/>
    </source>
</evidence>
<dbReference type="PANTHER" id="PTHR12157">
    <property type="entry name" value="REGULATING SYNAPTIC MEMBRANE EXOCYTOSIS PROTEIN"/>
    <property type="match status" value="1"/>
</dbReference>
<protein>
    <submittedName>
        <fullName evidence="6">Regulating synaptic membrane exocytosis protein 1-like</fullName>
    </submittedName>
</protein>
<feature type="region of interest" description="Disordered" evidence="3">
    <location>
        <begin position="205"/>
        <end position="293"/>
    </location>
</feature>
<dbReference type="InterPro" id="IPR035892">
    <property type="entry name" value="C2_domain_sf"/>
</dbReference>
<proteinExistence type="predicted"/>
<reference evidence="6" key="1">
    <citation type="submission" date="2025-08" db="UniProtKB">
        <authorList>
            <consortium name="RefSeq"/>
        </authorList>
    </citation>
    <scope>IDENTIFICATION</scope>
    <source>
        <tissue evidence="6">Muscle</tissue>
    </source>
</reference>